<dbReference type="PANTHER" id="PTHR30466">
    <property type="entry name" value="FLAVIN REDUCTASE"/>
    <property type="match status" value="1"/>
</dbReference>
<feature type="domain" description="Flavin reductase like" evidence="2">
    <location>
        <begin position="21"/>
        <end position="163"/>
    </location>
</feature>
<dbReference type="InterPro" id="IPR012349">
    <property type="entry name" value="Split_barrel_FMN-bd"/>
</dbReference>
<name>A0A543IWQ8_9ACTN</name>
<dbReference type="PANTHER" id="PTHR30466:SF1">
    <property type="entry name" value="FMN REDUCTASE (NADH) RUTF"/>
    <property type="match status" value="1"/>
</dbReference>
<gene>
    <name evidence="3" type="ORF">FHX40_1697</name>
</gene>
<evidence type="ECO:0000313" key="4">
    <source>
        <dbReference type="Proteomes" id="UP000319213"/>
    </source>
</evidence>
<dbReference type="InterPro" id="IPR050268">
    <property type="entry name" value="NADH-dep_flavin_reductase"/>
</dbReference>
<dbReference type="RefSeq" id="WP_211350211.1">
    <property type="nucleotide sequence ID" value="NZ_BMPV01000007.1"/>
</dbReference>
<keyword evidence="1" id="KW-0560">Oxidoreductase</keyword>
<accession>A0A543IWQ8</accession>
<dbReference type="GO" id="GO:0042602">
    <property type="term" value="F:riboflavin reductase (NADPH) activity"/>
    <property type="evidence" value="ECO:0007669"/>
    <property type="project" value="TreeGrafter"/>
</dbReference>
<dbReference type="InterPro" id="IPR002563">
    <property type="entry name" value="Flavin_Rdtase-like_dom"/>
</dbReference>
<dbReference type="Gene3D" id="2.30.110.10">
    <property type="entry name" value="Electron Transport, Fmn-binding Protein, Chain A"/>
    <property type="match status" value="1"/>
</dbReference>
<evidence type="ECO:0000256" key="1">
    <source>
        <dbReference type="ARBA" id="ARBA00023002"/>
    </source>
</evidence>
<dbReference type="EMBL" id="VFPQ01000001">
    <property type="protein sequence ID" value="TQM75008.1"/>
    <property type="molecule type" value="Genomic_DNA"/>
</dbReference>
<dbReference type="AlphaFoldDB" id="A0A543IWQ8"/>
<organism evidence="3 4">
    <name type="scientific">Thermopolyspora flexuosa</name>
    <dbReference type="NCBI Taxonomy" id="103836"/>
    <lineage>
        <taxon>Bacteria</taxon>
        <taxon>Bacillati</taxon>
        <taxon>Actinomycetota</taxon>
        <taxon>Actinomycetes</taxon>
        <taxon>Streptosporangiales</taxon>
        <taxon>Streptosporangiaceae</taxon>
        <taxon>Thermopolyspora</taxon>
    </lineage>
</organism>
<comment type="caution">
    <text evidence="3">The sequence shown here is derived from an EMBL/GenBank/DDBJ whole genome shotgun (WGS) entry which is preliminary data.</text>
</comment>
<keyword evidence="4" id="KW-1185">Reference proteome</keyword>
<dbReference type="SMART" id="SM00903">
    <property type="entry name" value="Flavin_Reduct"/>
    <property type="match status" value="1"/>
</dbReference>
<dbReference type="GO" id="GO:0010181">
    <property type="term" value="F:FMN binding"/>
    <property type="evidence" value="ECO:0007669"/>
    <property type="project" value="InterPro"/>
</dbReference>
<dbReference type="Pfam" id="PF01613">
    <property type="entry name" value="Flavin_Reduct"/>
    <property type="match status" value="1"/>
</dbReference>
<dbReference type="Proteomes" id="UP000319213">
    <property type="component" value="Unassembled WGS sequence"/>
</dbReference>
<proteinExistence type="predicted"/>
<evidence type="ECO:0000259" key="2">
    <source>
        <dbReference type="SMART" id="SM00903"/>
    </source>
</evidence>
<dbReference type="SUPFAM" id="SSF50475">
    <property type="entry name" value="FMN-binding split barrel"/>
    <property type="match status" value="1"/>
</dbReference>
<evidence type="ECO:0000313" key="3">
    <source>
        <dbReference type="EMBL" id="TQM75008.1"/>
    </source>
</evidence>
<protein>
    <submittedName>
        <fullName evidence="3">Flavin reductase (DIM6/NTAB) family NADH-FMN oxidoreductase RutF</fullName>
    </submittedName>
</protein>
<sequence>MTGPARGGADPGVAAAFRETMAAVCAPVAVMTGLEGGLPHGTTVSAFASLSMNPPMVLVALDRTSELLALVRRTRRFGLNLLGAGQAGLARRFAAKGGAAKFAGVAWEPHAGVPRIPGSAGFVGCTVAGLAHGGDHLIVLGNVVAAETTGDAPLVYHRRTFGTPAALPEVSG</sequence>
<reference evidence="3 4" key="1">
    <citation type="submission" date="2019-06" db="EMBL/GenBank/DDBJ databases">
        <title>Sequencing the genomes of 1000 actinobacteria strains.</title>
        <authorList>
            <person name="Klenk H.-P."/>
        </authorList>
    </citation>
    <scope>NUCLEOTIDE SEQUENCE [LARGE SCALE GENOMIC DNA]</scope>
    <source>
        <strain evidence="3 4">DSM 43186</strain>
    </source>
</reference>